<proteinExistence type="predicted"/>
<dbReference type="STRING" id="7167.A0A182FUF3"/>
<dbReference type="VEuPathDB" id="VectorBase:AALB20_033859"/>
<dbReference type="GO" id="GO:0000045">
    <property type="term" value="P:autophagosome assembly"/>
    <property type="evidence" value="ECO:0007669"/>
    <property type="project" value="TreeGrafter"/>
</dbReference>
<protein>
    <submittedName>
        <fullName evidence="3">Uncharacterized protein</fullName>
    </submittedName>
</protein>
<feature type="region of interest" description="Disordered" evidence="2">
    <location>
        <begin position="269"/>
        <end position="300"/>
    </location>
</feature>
<evidence type="ECO:0000313" key="3">
    <source>
        <dbReference type="EnsemblMetazoa" id="AALB010188-PA"/>
    </source>
</evidence>
<organism evidence="3 4">
    <name type="scientific">Anopheles albimanus</name>
    <name type="common">New world malaria mosquito</name>
    <dbReference type="NCBI Taxonomy" id="7167"/>
    <lineage>
        <taxon>Eukaryota</taxon>
        <taxon>Metazoa</taxon>
        <taxon>Ecdysozoa</taxon>
        <taxon>Arthropoda</taxon>
        <taxon>Hexapoda</taxon>
        <taxon>Insecta</taxon>
        <taxon>Pterygota</taxon>
        <taxon>Neoptera</taxon>
        <taxon>Endopterygota</taxon>
        <taxon>Diptera</taxon>
        <taxon>Nematocera</taxon>
        <taxon>Culicoidea</taxon>
        <taxon>Culicidae</taxon>
        <taxon>Anophelinae</taxon>
        <taxon>Anopheles</taxon>
    </lineage>
</organism>
<evidence type="ECO:0000256" key="2">
    <source>
        <dbReference type="SAM" id="MobiDB-lite"/>
    </source>
</evidence>
<dbReference type="PANTHER" id="PTHR13664">
    <property type="entry name" value="BECLIN 1-ASSOCIATED AUTOPHAGY-RELATED KEY REGULATOR"/>
    <property type="match status" value="1"/>
</dbReference>
<dbReference type="Proteomes" id="UP000069272">
    <property type="component" value="Chromosome 3R"/>
</dbReference>
<dbReference type="Pfam" id="PF10186">
    <property type="entry name" value="ATG14"/>
    <property type="match status" value="1"/>
</dbReference>
<dbReference type="AlphaFoldDB" id="A0A182FUF3"/>
<feature type="coiled-coil region" evidence="1">
    <location>
        <begin position="172"/>
        <end position="248"/>
    </location>
</feature>
<evidence type="ECO:0000313" key="4">
    <source>
        <dbReference type="Proteomes" id="UP000069272"/>
    </source>
</evidence>
<keyword evidence="1" id="KW-0175">Coiled coil</keyword>
<dbReference type="InterPro" id="IPR018791">
    <property type="entry name" value="UV_resistance/autophagy_Atg14"/>
</dbReference>
<evidence type="ECO:0000256" key="1">
    <source>
        <dbReference type="SAM" id="Coils"/>
    </source>
</evidence>
<dbReference type="PANTHER" id="PTHR13664:SF0">
    <property type="entry name" value="BECLIN 1-ASSOCIATED AUTOPHAGY-RELATED KEY REGULATOR"/>
    <property type="match status" value="1"/>
</dbReference>
<feature type="compositionally biased region" description="Low complexity" evidence="2">
    <location>
        <begin position="269"/>
        <end position="288"/>
    </location>
</feature>
<sequence length="572" mass="62604">MDGGSGSSMTLVDSTEEGAPGTFHISSFSHTDDDDDDGGGRVLRVRPTAAGGGGGGGGRDDDDDLLSASSFQIGGVSGSTSTQRCPLCYLSRRRFHCKACIRNGDFVHTLSATPHGTHPQLQLPERFGEKQQRLRNLRTANATLEAKGIRMLEKTRVAGRLSGDIKRSTDKANILRKTIAQKRTVIEELREQERALRERNRTLRIKLPRCDDKVQELSEFVMLKLEESEHRKQQLTAVQERLQQLRRDHVQQLVRYIFPVSQTIVSRSQSASTASSASDSSAPATAHSHSGHHPHGSRSTIHEISEATRTAYVRGQWVLQDSFGEVQYVIIAPSLPGTGNYSAYTEWVAGVGVGSSAGSSSPGSRQARVGCHNPAHTIAAALTYTSQLVALIGQLLDVRLPYRVAYADFSKTTLTETQFRRKVARLNTDIIALCYAQGCRLNEMHPTHTLENVLCLLASPSLGHCGATDRNSCLSDSMEQLLTQDIGDDADSEDETNIHQEWEAVPSNLSPVTVDQPYLPLAVPLDQQQQQLLQFRRGTIHHQYQPPGGVTASLVTSAFASVSSFWKGWTGK</sequence>
<dbReference type="EnsemblMetazoa" id="AALB010188-RA">
    <property type="protein sequence ID" value="AALB010188-PA"/>
    <property type="gene ID" value="AALB010188"/>
</dbReference>
<keyword evidence="4" id="KW-1185">Reference proteome</keyword>
<dbReference type="GO" id="GO:0016240">
    <property type="term" value="P:autophagosome membrane docking"/>
    <property type="evidence" value="ECO:0007669"/>
    <property type="project" value="TreeGrafter"/>
</dbReference>
<reference evidence="3 4" key="1">
    <citation type="journal article" date="2017" name="G3 (Bethesda)">
        <title>The Physical Genome Mapping of Anopheles albimanus Corrected Scaffold Misassemblies and Identified Interarm Rearrangements in Genus Anopheles.</title>
        <authorList>
            <person name="Artemov G.N."/>
            <person name="Peery A.N."/>
            <person name="Jiang X."/>
            <person name="Tu Z."/>
            <person name="Stegniy V.N."/>
            <person name="Sharakhova M.V."/>
            <person name="Sharakhov I.V."/>
        </authorList>
    </citation>
    <scope>NUCLEOTIDE SEQUENCE [LARGE SCALE GENOMIC DNA]</scope>
    <source>
        <strain evidence="3 4">ALBI9_A</strain>
    </source>
</reference>
<dbReference type="GO" id="GO:0005776">
    <property type="term" value="C:autophagosome"/>
    <property type="evidence" value="ECO:0007669"/>
    <property type="project" value="TreeGrafter"/>
</dbReference>
<dbReference type="GO" id="GO:0097629">
    <property type="term" value="C:extrinsic component of omegasome membrane"/>
    <property type="evidence" value="ECO:0007669"/>
    <property type="project" value="TreeGrafter"/>
</dbReference>
<dbReference type="VEuPathDB" id="VectorBase:AALB010188"/>
<dbReference type="GO" id="GO:0043495">
    <property type="term" value="F:protein-membrane adaptor activity"/>
    <property type="evidence" value="ECO:0007669"/>
    <property type="project" value="TreeGrafter"/>
</dbReference>
<name>A0A182FUF3_ANOAL</name>
<dbReference type="GO" id="GO:0000423">
    <property type="term" value="P:mitophagy"/>
    <property type="evidence" value="ECO:0007669"/>
    <property type="project" value="TreeGrafter"/>
</dbReference>
<reference evidence="3" key="2">
    <citation type="submission" date="2022-08" db="UniProtKB">
        <authorList>
            <consortium name="EnsemblMetazoa"/>
        </authorList>
    </citation>
    <scope>IDENTIFICATION</scope>
    <source>
        <strain evidence="3">STECLA/ALBI9_A</strain>
    </source>
</reference>
<dbReference type="GO" id="GO:0035032">
    <property type="term" value="C:phosphatidylinositol 3-kinase complex, class III"/>
    <property type="evidence" value="ECO:0007669"/>
    <property type="project" value="TreeGrafter"/>
</dbReference>
<feature type="region of interest" description="Disordered" evidence="2">
    <location>
        <begin position="1"/>
        <end position="66"/>
    </location>
</feature>
<dbReference type="GO" id="GO:0035014">
    <property type="term" value="F:phosphatidylinositol 3-kinase regulator activity"/>
    <property type="evidence" value="ECO:0007669"/>
    <property type="project" value="TreeGrafter"/>
</dbReference>
<dbReference type="GO" id="GO:0097632">
    <property type="term" value="C:extrinsic component of phagophore assembly site membrane"/>
    <property type="evidence" value="ECO:0007669"/>
    <property type="project" value="TreeGrafter"/>
</dbReference>
<dbReference type="GO" id="GO:0009267">
    <property type="term" value="P:cellular response to starvation"/>
    <property type="evidence" value="ECO:0007669"/>
    <property type="project" value="TreeGrafter"/>
</dbReference>
<accession>A0A182FUF3</accession>